<dbReference type="GO" id="GO:0008168">
    <property type="term" value="F:methyltransferase activity"/>
    <property type="evidence" value="ECO:0007669"/>
    <property type="project" value="UniProtKB-UniRule"/>
</dbReference>
<accession>A0A6J2KGR4</accession>
<name>A0A6J2KGR4_BOMMA</name>
<comment type="similarity">
    <text evidence="1 5">Belongs to the methyltransferase superfamily. METTL16/RlmF family.</text>
</comment>
<dbReference type="KEGG" id="bman:114249898"/>
<dbReference type="SUPFAM" id="SSF53335">
    <property type="entry name" value="S-adenosyl-L-methionine-dependent methyltransferases"/>
    <property type="match status" value="1"/>
</dbReference>
<dbReference type="GeneID" id="114249898"/>
<evidence type="ECO:0000256" key="2">
    <source>
        <dbReference type="ARBA" id="ARBA00022603"/>
    </source>
</evidence>
<proteinExistence type="inferred from homology"/>
<organism evidence="7 8">
    <name type="scientific">Bombyx mandarina</name>
    <name type="common">Wild silk moth</name>
    <name type="synonym">Wild silkworm</name>
    <dbReference type="NCBI Taxonomy" id="7092"/>
    <lineage>
        <taxon>Eukaryota</taxon>
        <taxon>Metazoa</taxon>
        <taxon>Ecdysozoa</taxon>
        <taxon>Arthropoda</taxon>
        <taxon>Hexapoda</taxon>
        <taxon>Insecta</taxon>
        <taxon>Pterygota</taxon>
        <taxon>Neoptera</taxon>
        <taxon>Endopterygota</taxon>
        <taxon>Lepidoptera</taxon>
        <taxon>Glossata</taxon>
        <taxon>Ditrysia</taxon>
        <taxon>Bombycoidea</taxon>
        <taxon>Bombycidae</taxon>
        <taxon>Bombycinae</taxon>
        <taxon>Bombyx</taxon>
    </lineage>
</organism>
<evidence type="ECO:0000256" key="1">
    <source>
        <dbReference type="ARBA" id="ARBA00005878"/>
    </source>
</evidence>
<evidence type="ECO:0000313" key="8">
    <source>
        <dbReference type="RefSeq" id="XP_028039399.1"/>
    </source>
</evidence>
<dbReference type="PANTHER" id="PTHR13393">
    <property type="entry name" value="SAM-DEPENDENT METHYLTRANSFERASE"/>
    <property type="match status" value="1"/>
</dbReference>
<feature type="binding site" evidence="6">
    <location>
        <position position="130"/>
    </location>
    <ligand>
        <name>S-adenosyl-L-methionine</name>
        <dbReference type="ChEBI" id="CHEBI:59789"/>
    </ligand>
</feature>
<protein>
    <recommendedName>
        <fullName evidence="5">U6 small nuclear RNA (adenine-(43)-N(6))-methyltransferase</fullName>
        <ecNumber evidence="5">2.1.1.-</ecNumber>
    </recommendedName>
</protein>
<dbReference type="RefSeq" id="XP_028039399.1">
    <property type="nucleotide sequence ID" value="XM_028183598.1"/>
</dbReference>
<dbReference type="GO" id="GO:0005634">
    <property type="term" value="C:nucleus"/>
    <property type="evidence" value="ECO:0007669"/>
    <property type="project" value="TreeGrafter"/>
</dbReference>
<dbReference type="GO" id="GO:0070475">
    <property type="term" value="P:rRNA base methylation"/>
    <property type="evidence" value="ECO:0007669"/>
    <property type="project" value="TreeGrafter"/>
</dbReference>
<keyword evidence="7" id="KW-1185">Reference proteome</keyword>
<dbReference type="Proteomes" id="UP000504629">
    <property type="component" value="Unplaced"/>
</dbReference>
<reference evidence="8" key="1">
    <citation type="submission" date="2025-08" db="UniProtKB">
        <authorList>
            <consortium name="RefSeq"/>
        </authorList>
    </citation>
    <scope>IDENTIFICATION</scope>
    <source>
        <tissue evidence="8">Silk gland</tissue>
    </source>
</reference>
<dbReference type="CDD" id="cd02440">
    <property type="entry name" value="AdoMet_MTases"/>
    <property type="match status" value="1"/>
</dbReference>
<evidence type="ECO:0000256" key="5">
    <source>
        <dbReference type="PIRNR" id="PIRNR037350"/>
    </source>
</evidence>
<keyword evidence="4 6" id="KW-0949">S-adenosyl-L-methionine</keyword>
<keyword evidence="3 5" id="KW-0808">Transferase</keyword>
<dbReference type="PANTHER" id="PTHR13393:SF0">
    <property type="entry name" value="RNA N6-ADENOSINE-METHYLTRANSFERASE METTL16"/>
    <property type="match status" value="1"/>
</dbReference>
<dbReference type="InterPro" id="IPR029063">
    <property type="entry name" value="SAM-dependent_MTases_sf"/>
</dbReference>
<evidence type="ECO:0000256" key="3">
    <source>
        <dbReference type="ARBA" id="ARBA00022679"/>
    </source>
</evidence>
<feature type="binding site" evidence="6">
    <location>
        <position position="81"/>
    </location>
    <ligand>
        <name>S-adenosyl-L-methionine</name>
        <dbReference type="ChEBI" id="CHEBI:59789"/>
    </ligand>
</feature>
<dbReference type="Pfam" id="PF05971">
    <property type="entry name" value="Methyltransf_10"/>
    <property type="match status" value="1"/>
</dbReference>
<dbReference type="PIRSF" id="PIRSF037350">
    <property type="entry name" value="Mtase_ZK1128_prd"/>
    <property type="match status" value="1"/>
</dbReference>
<gene>
    <name evidence="8" type="primary">LOC114249898</name>
</gene>
<evidence type="ECO:0000256" key="4">
    <source>
        <dbReference type="ARBA" id="ARBA00022691"/>
    </source>
</evidence>
<dbReference type="Gene3D" id="3.40.50.150">
    <property type="entry name" value="Vaccinia Virus protein VP39"/>
    <property type="match status" value="1"/>
</dbReference>
<sequence length="484" mass="55672">MAMNRFMHPRNIYKTPPDFIQLAKDFSEFSKITKTDVTGKVTIDFKDPQSLRVLTKCLLKKDFNLDVEIPSDRLVPTLPLRLNYILWIEDILAAVEIFTDVKGLDIGTGACAIYPLLAAVKNQWLMYGTETDANSLKVAQENIQKNNLQDLIKLKVNTTSSIIDYLFTENETIYYDFCMCNPPFYSTMMELWESRSPARPPPKNGFTGSPQELITEGGELEFCRKLIAESKKYCYNILIFTSMIGHKFNLAQLIDDLKSDNINYTHTEFCQGRVTRWGLAWTFHDYDLLQLLPPRDKPRKKIQPLVFLLPELPNCTYDLASASNKVKTILDRLGIAYEVVEKRGNTIKIDMVAKVNTWSNQRRKRRQEKRMQEETDVKKMKSNNLELNDIKNGSFEITENTSSQHVQSNAELGVNKVIEKNDEDSNAVRSTESEQEGLLGIQVRAVLKIFKKDNEILLETEFINGTLGKEGLHQIVQFIKNNWK</sequence>
<dbReference type="EC" id="2.1.1.-" evidence="5"/>
<evidence type="ECO:0000313" key="7">
    <source>
        <dbReference type="Proteomes" id="UP000504629"/>
    </source>
</evidence>
<evidence type="ECO:0000256" key="6">
    <source>
        <dbReference type="PIRSR" id="PIRSR037350-1"/>
    </source>
</evidence>
<feature type="binding site" evidence="6">
    <location>
        <position position="107"/>
    </location>
    <ligand>
        <name>S-adenosyl-L-methionine</name>
        <dbReference type="ChEBI" id="CHEBI:59789"/>
    </ligand>
</feature>
<dbReference type="OrthoDB" id="514248at2759"/>
<dbReference type="InterPro" id="IPR010286">
    <property type="entry name" value="METTL16/RlmF"/>
</dbReference>
<dbReference type="InterPro" id="IPR017182">
    <property type="entry name" value="METTL16/PsiM"/>
</dbReference>
<feature type="binding site" evidence="6">
    <location>
        <position position="181"/>
    </location>
    <ligand>
        <name>S-adenosyl-L-methionine</name>
        <dbReference type="ChEBI" id="CHEBI:59789"/>
    </ligand>
</feature>
<dbReference type="AlphaFoldDB" id="A0A6J2KGR4"/>
<keyword evidence="2 5" id="KW-0489">Methyltransferase</keyword>